<dbReference type="AlphaFoldDB" id="A0A1M7UN77"/>
<accession>A0A1M7UN77</accession>
<evidence type="ECO:0000313" key="1">
    <source>
        <dbReference type="EMBL" id="SHN84473.1"/>
    </source>
</evidence>
<organism evidence="1 2">
    <name type="scientific">Bradyrhizobium erythrophlei</name>
    <dbReference type="NCBI Taxonomy" id="1437360"/>
    <lineage>
        <taxon>Bacteria</taxon>
        <taxon>Pseudomonadati</taxon>
        <taxon>Pseudomonadota</taxon>
        <taxon>Alphaproteobacteria</taxon>
        <taxon>Hyphomicrobiales</taxon>
        <taxon>Nitrobacteraceae</taxon>
        <taxon>Bradyrhizobium</taxon>
    </lineage>
</organism>
<gene>
    <name evidence="1" type="ORF">SAMN05444170_5907</name>
</gene>
<name>A0A1M7UN77_9BRAD</name>
<keyword evidence="2" id="KW-1185">Reference proteome</keyword>
<dbReference type="EMBL" id="LT670849">
    <property type="protein sequence ID" value="SHN84473.1"/>
    <property type="molecule type" value="Genomic_DNA"/>
</dbReference>
<protein>
    <submittedName>
        <fullName evidence="1">Uncharacterized protein</fullName>
    </submittedName>
</protein>
<proteinExistence type="predicted"/>
<sequence length="54" mass="5752">MFAEYTADTAAALTAAALGSSCSEETCSLFGELFKKLEVRAVPEILVEDQPGIR</sequence>
<evidence type="ECO:0000313" key="2">
    <source>
        <dbReference type="Proteomes" id="UP000184096"/>
    </source>
</evidence>
<dbReference type="Proteomes" id="UP000184096">
    <property type="component" value="Chromosome I"/>
</dbReference>
<reference evidence="2" key="1">
    <citation type="submission" date="2016-11" db="EMBL/GenBank/DDBJ databases">
        <authorList>
            <person name="Varghese N."/>
            <person name="Submissions S."/>
        </authorList>
    </citation>
    <scope>NUCLEOTIDE SEQUENCE [LARGE SCALE GENOMIC DNA]</scope>
    <source>
        <strain evidence="2">GAS401</strain>
    </source>
</reference>